<reference evidence="1 2" key="1">
    <citation type="submission" date="2017-03" db="EMBL/GenBank/DDBJ databases">
        <authorList>
            <person name="Afonso C.L."/>
            <person name="Miller P.J."/>
            <person name="Scott M.A."/>
            <person name="Spackman E."/>
            <person name="Goraichik I."/>
            <person name="Dimitrov K.M."/>
            <person name="Suarez D.L."/>
            <person name="Swayne D.E."/>
        </authorList>
    </citation>
    <scope>NUCLEOTIDE SEQUENCE [LARGE SCALE GENOMIC DNA]</scope>
    <source>
        <strain evidence="1">Genome sequencing of Nitrospira japonica strain NJ11</strain>
    </source>
</reference>
<proteinExistence type="predicted"/>
<protein>
    <recommendedName>
        <fullName evidence="3">DUF4062 domain-containing protein</fullName>
    </recommendedName>
</protein>
<evidence type="ECO:0008006" key="3">
    <source>
        <dbReference type="Google" id="ProtNLM"/>
    </source>
</evidence>
<gene>
    <name evidence="1" type="ORF">NSJP_1886</name>
</gene>
<keyword evidence="2" id="KW-1185">Reference proteome</keyword>
<dbReference type="Proteomes" id="UP000192042">
    <property type="component" value="Chromosome I"/>
</dbReference>
<organism evidence="1 2">
    <name type="scientific">Nitrospira japonica</name>
    <dbReference type="NCBI Taxonomy" id="1325564"/>
    <lineage>
        <taxon>Bacteria</taxon>
        <taxon>Pseudomonadati</taxon>
        <taxon>Nitrospirota</taxon>
        <taxon>Nitrospiria</taxon>
        <taxon>Nitrospirales</taxon>
        <taxon>Nitrospiraceae</taxon>
        <taxon>Nitrospira</taxon>
    </lineage>
</organism>
<evidence type="ECO:0000313" key="1">
    <source>
        <dbReference type="EMBL" id="SLM48058.1"/>
    </source>
</evidence>
<sequence>MPVCWETHSSPEMGDRPQAIVNRQVLSDSDLLIAVFWTRLGSPTGEAQSGTVEEIEEHRRAGKPAMIYFSSAPVLPDSVDSGQYQALKTFKDSCRKRGLIEEYENLSQFREKLVRQLAQTIIRNFTADEVNLADLPVIRPDPIPSISSAARELLLEATQDTNGVIMRLQTHGGTSVVTHGRNFVSSSDARETARWRSAVDELYRQDMIEDRTGKGEVFFVTDQGYIIADRLRDQSPA</sequence>
<evidence type="ECO:0000313" key="2">
    <source>
        <dbReference type="Proteomes" id="UP000192042"/>
    </source>
</evidence>
<name>A0A1W1I4W5_9BACT</name>
<accession>A0A1W1I4W5</accession>
<dbReference type="KEGG" id="nja:NSJP_1886"/>
<dbReference type="AlphaFoldDB" id="A0A1W1I4W5"/>
<dbReference type="EMBL" id="LT828648">
    <property type="protein sequence ID" value="SLM48058.1"/>
    <property type="molecule type" value="Genomic_DNA"/>
</dbReference>